<protein>
    <submittedName>
        <fullName evidence="8">Low-density lipoprotein receptor- protein 1B</fullName>
    </submittedName>
</protein>
<dbReference type="FunFam" id="2.120.10.30:FF:000241">
    <property type="entry name" value="Low-density lipoprotein receptor-related protein 6"/>
    <property type="match status" value="1"/>
</dbReference>
<evidence type="ECO:0000313" key="9">
    <source>
        <dbReference type="Proteomes" id="UP001163046"/>
    </source>
</evidence>
<feature type="repeat" description="LDL-receptor class B" evidence="6">
    <location>
        <begin position="393"/>
        <end position="434"/>
    </location>
</feature>
<dbReference type="EMBL" id="MU826854">
    <property type="protein sequence ID" value="KAJ7370890.1"/>
    <property type="molecule type" value="Genomic_DNA"/>
</dbReference>
<dbReference type="Gene3D" id="2.120.10.30">
    <property type="entry name" value="TolB, C-terminal domain"/>
    <property type="match status" value="2"/>
</dbReference>
<dbReference type="Pfam" id="PF00058">
    <property type="entry name" value="Ldl_recept_b"/>
    <property type="match status" value="2"/>
</dbReference>
<dbReference type="InterPro" id="IPR050778">
    <property type="entry name" value="Cueball_EGF_LRP_Nidogen"/>
</dbReference>
<dbReference type="Proteomes" id="UP001163046">
    <property type="component" value="Unassembled WGS sequence"/>
</dbReference>
<dbReference type="InterPro" id="IPR000033">
    <property type="entry name" value="LDLR_classB_rpt"/>
</dbReference>
<evidence type="ECO:0000256" key="2">
    <source>
        <dbReference type="ARBA" id="ARBA00022729"/>
    </source>
</evidence>
<keyword evidence="8" id="KW-0675">Receptor</keyword>
<dbReference type="SUPFAM" id="SSF63825">
    <property type="entry name" value="YWTD domain"/>
    <property type="match status" value="2"/>
</dbReference>
<dbReference type="SMART" id="SM00135">
    <property type="entry name" value="LY"/>
    <property type="match status" value="6"/>
</dbReference>
<name>A0A9X0CPH7_9CNID</name>
<sequence length="446" mass="49698">MTQRSLASRIVLLLTWQIIYEGVSSSSCKSLPCLYYSNTHSLQAIEISSSKVYSVVPNLHSIEAVDVHVKLNLVYWSEAQPNAIKRLNITSGKVEDVLTDSNLGQIEGIAVEWESGLIYWTDYTNQRIEVAQLDGKNRRSLITQEIRNPRGISVDPRNGYMFWLSRGSQPRIERATLSGHNKRILVNLTRPFLFQPNGITIDFSGNRLYWIDARKRLESIDFNGNNRQYFKTLSTSSHPYDIVLYGGVFYFSDATRQSIGKIDQATKQSLGNYTGLGSGLSSSNVLGMAMFSPLRQPKGSSACHNNGGCSHLCLLLPVGSQCACPTGVMLKADGKTCDNKGSSTFLLFVDKTQQALYQIPLVSDDSSVSRIAMPLPLNGVRSPVGVDFDPVKGRVYWADGYRDEIFRAHLNGSSQEQIVDRLRTPGGIAVDYVGRNLYWTDREEIE</sequence>
<reference evidence="8" key="1">
    <citation type="submission" date="2023-01" db="EMBL/GenBank/DDBJ databases">
        <title>Genome assembly of the deep-sea coral Lophelia pertusa.</title>
        <authorList>
            <person name="Herrera S."/>
            <person name="Cordes E."/>
        </authorList>
    </citation>
    <scope>NUCLEOTIDE SEQUENCE</scope>
    <source>
        <strain evidence="8">USNM1676648</strain>
        <tissue evidence="8">Polyp</tissue>
    </source>
</reference>
<keyword evidence="1" id="KW-0245">EGF-like domain</keyword>
<organism evidence="8 9">
    <name type="scientific">Desmophyllum pertusum</name>
    <dbReference type="NCBI Taxonomy" id="174260"/>
    <lineage>
        <taxon>Eukaryota</taxon>
        <taxon>Metazoa</taxon>
        <taxon>Cnidaria</taxon>
        <taxon>Anthozoa</taxon>
        <taxon>Hexacorallia</taxon>
        <taxon>Scleractinia</taxon>
        <taxon>Caryophylliina</taxon>
        <taxon>Caryophylliidae</taxon>
        <taxon>Desmophyllum</taxon>
    </lineage>
</organism>
<dbReference type="PROSITE" id="PS51120">
    <property type="entry name" value="LDLRB"/>
    <property type="match status" value="3"/>
</dbReference>
<comment type="caution">
    <text evidence="8">The sequence shown here is derived from an EMBL/GenBank/DDBJ whole genome shotgun (WGS) entry which is preliminary data.</text>
</comment>
<feature type="repeat" description="LDL-receptor class B" evidence="6">
    <location>
        <begin position="116"/>
        <end position="158"/>
    </location>
</feature>
<keyword evidence="9" id="KW-1185">Reference proteome</keyword>
<keyword evidence="3" id="KW-0677">Repeat</keyword>
<evidence type="ECO:0000313" key="8">
    <source>
        <dbReference type="EMBL" id="KAJ7370890.1"/>
    </source>
</evidence>
<feature type="repeat" description="LDL-receptor class B" evidence="6">
    <location>
        <begin position="159"/>
        <end position="205"/>
    </location>
</feature>
<accession>A0A9X0CPH7</accession>
<dbReference type="SUPFAM" id="SSF57196">
    <property type="entry name" value="EGF/Laminin"/>
    <property type="match status" value="1"/>
</dbReference>
<dbReference type="PANTHER" id="PTHR46513">
    <property type="entry name" value="VITELLOGENIN RECEPTOR-LIKE PROTEIN-RELATED-RELATED"/>
    <property type="match status" value="1"/>
</dbReference>
<feature type="signal peptide" evidence="7">
    <location>
        <begin position="1"/>
        <end position="25"/>
    </location>
</feature>
<gene>
    <name evidence="8" type="primary">LRP1B_2</name>
    <name evidence="8" type="ORF">OS493_028960</name>
</gene>
<dbReference type="InterPro" id="IPR011042">
    <property type="entry name" value="6-blade_b-propeller_TolB-like"/>
</dbReference>
<dbReference type="AlphaFoldDB" id="A0A9X0CPH7"/>
<keyword evidence="2 7" id="KW-0732">Signal</keyword>
<evidence type="ECO:0000256" key="7">
    <source>
        <dbReference type="SAM" id="SignalP"/>
    </source>
</evidence>
<keyword evidence="8" id="KW-0449">Lipoprotein</keyword>
<evidence type="ECO:0000256" key="1">
    <source>
        <dbReference type="ARBA" id="ARBA00022536"/>
    </source>
</evidence>
<feature type="chain" id="PRO_5040977356" evidence="7">
    <location>
        <begin position="26"/>
        <end position="446"/>
    </location>
</feature>
<evidence type="ECO:0000256" key="3">
    <source>
        <dbReference type="ARBA" id="ARBA00022737"/>
    </source>
</evidence>
<dbReference type="PANTHER" id="PTHR46513:SF13">
    <property type="entry name" value="EGF-LIKE DOMAIN-CONTAINING PROTEIN"/>
    <property type="match status" value="1"/>
</dbReference>
<dbReference type="Pfam" id="PF14670">
    <property type="entry name" value="FXa_inhibition"/>
    <property type="match status" value="1"/>
</dbReference>
<dbReference type="OrthoDB" id="5958943at2759"/>
<proteinExistence type="predicted"/>
<keyword evidence="5" id="KW-0325">Glycoprotein</keyword>
<evidence type="ECO:0000256" key="4">
    <source>
        <dbReference type="ARBA" id="ARBA00023157"/>
    </source>
</evidence>
<keyword evidence="4" id="KW-1015">Disulfide bond</keyword>
<evidence type="ECO:0000256" key="5">
    <source>
        <dbReference type="ARBA" id="ARBA00023180"/>
    </source>
</evidence>
<evidence type="ECO:0000256" key="6">
    <source>
        <dbReference type="PROSITE-ProRule" id="PRU00461"/>
    </source>
</evidence>